<keyword evidence="16" id="KW-1185">Reference proteome</keyword>
<keyword evidence="6" id="KW-0406">Ion transport</keyword>
<name>A0A4R2KT15_9GAMM</name>
<dbReference type="GO" id="GO:0006811">
    <property type="term" value="P:monoatomic ion transport"/>
    <property type="evidence" value="ECO:0007669"/>
    <property type="project" value="UniProtKB-KW"/>
</dbReference>
<evidence type="ECO:0000256" key="4">
    <source>
        <dbReference type="ARBA" id="ARBA00022692"/>
    </source>
</evidence>
<keyword evidence="2 10" id="KW-0813">Transport</keyword>
<feature type="chain" id="PRO_5020612979" evidence="12">
    <location>
        <begin position="21"/>
        <end position="609"/>
    </location>
</feature>
<dbReference type="SUPFAM" id="SSF56935">
    <property type="entry name" value="Porins"/>
    <property type="match status" value="1"/>
</dbReference>
<accession>A0A4R2KT15</accession>
<comment type="caution">
    <text evidence="15">The sequence shown here is derived from an EMBL/GenBank/DDBJ whole genome shotgun (WGS) entry which is preliminary data.</text>
</comment>
<evidence type="ECO:0000256" key="10">
    <source>
        <dbReference type="PROSITE-ProRule" id="PRU01360"/>
    </source>
</evidence>
<evidence type="ECO:0000256" key="2">
    <source>
        <dbReference type="ARBA" id="ARBA00022448"/>
    </source>
</evidence>
<dbReference type="GO" id="GO:0009279">
    <property type="term" value="C:cell outer membrane"/>
    <property type="evidence" value="ECO:0007669"/>
    <property type="project" value="UniProtKB-SubCell"/>
</dbReference>
<dbReference type="PANTHER" id="PTHR30069">
    <property type="entry name" value="TONB-DEPENDENT OUTER MEMBRANE RECEPTOR"/>
    <property type="match status" value="1"/>
</dbReference>
<dbReference type="PANTHER" id="PTHR30069:SF53">
    <property type="entry name" value="COLICIN I RECEPTOR-RELATED"/>
    <property type="match status" value="1"/>
</dbReference>
<feature type="signal peptide" evidence="12">
    <location>
        <begin position="1"/>
        <end position="20"/>
    </location>
</feature>
<dbReference type="RefSeq" id="WP_132545344.1">
    <property type="nucleotide sequence ID" value="NZ_SLWY01000025.1"/>
</dbReference>
<dbReference type="Gene3D" id="2.40.170.20">
    <property type="entry name" value="TonB-dependent receptor, beta-barrel domain"/>
    <property type="match status" value="1"/>
</dbReference>
<feature type="domain" description="TonB-dependent receptor-like beta-barrel" evidence="13">
    <location>
        <begin position="174"/>
        <end position="583"/>
    </location>
</feature>
<dbReference type="InterPro" id="IPR012910">
    <property type="entry name" value="Plug_dom"/>
</dbReference>
<dbReference type="GO" id="GO:0015889">
    <property type="term" value="P:cobalamin transport"/>
    <property type="evidence" value="ECO:0007669"/>
    <property type="project" value="TreeGrafter"/>
</dbReference>
<dbReference type="PROSITE" id="PS52016">
    <property type="entry name" value="TONB_DEPENDENT_REC_3"/>
    <property type="match status" value="1"/>
</dbReference>
<gene>
    <name evidence="15" type="ORF">EV699_12523</name>
</gene>
<evidence type="ECO:0000256" key="5">
    <source>
        <dbReference type="ARBA" id="ARBA00022729"/>
    </source>
</evidence>
<comment type="similarity">
    <text evidence="10 11">Belongs to the TonB-dependent receptor family.</text>
</comment>
<comment type="subcellular location">
    <subcellularLocation>
        <location evidence="1 10">Cell outer membrane</location>
        <topology evidence="1 10">Multi-pass membrane protein</topology>
    </subcellularLocation>
</comment>
<keyword evidence="4 10" id="KW-0812">Transmembrane</keyword>
<evidence type="ECO:0000256" key="9">
    <source>
        <dbReference type="ARBA" id="ARBA00023237"/>
    </source>
</evidence>
<dbReference type="Gene3D" id="2.170.130.10">
    <property type="entry name" value="TonB-dependent receptor, plug domain"/>
    <property type="match status" value="1"/>
</dbReference>
<proteinExistence type="inferred from homology"/>
<keyword evidence="7 11" id="KW-0798">TonB box</keyword>
<evidence type="ECO:0000256" key="3">
    <source>
        <dbReference type="ARBA" id="ARBA00022452"/>
    </source>
</evidence>
<reference evidence="15 16" key="1">
    <citation type="submission" date="2019-03" db="EMBL/GenBank/DDBJ databases">
        <title>Genomic Encyclopedia of Type Strains, Phase IV (KMG-IV): sequencing the most valuable type-strain genomes for metagenomic binning, comparative biology and taxonomic classification.</title>
        <authorList>
            <person name="Goeker M."/>
        </authorList>
    </citation>
    <scope>NUCLEOTIDE SEQUENCE [LARGE SCALE GENOMIC DNA]</scope>
    <source>
        <strain evidence="15 16">DSM 25287</strain>
    </source>
</reference>
<organism evidence="15 16">
    <name type="scientific">Plasticicumulans lactativorans</name>
    <dbReference type="NCBI Taxonomy" id="1133106"/>
    <lineage>
        <taxon>Bacteria</taxon>
        <taxon>Pseudomonadati</taxon>
        <taxon>Pseudomonadota</taxon>
        <taxon>Gammaproteobacteria</taxon>
        <taxon>Candidatus Competibacteraceae</taxon>
        <taxon>Plasticicumulans</taxon>
    </lineage>
</organism>
<dbReference type="InterPro" id="IPR036942">
    <property type="entry name" value="Beta-barrel_TonB_sf"/>
</dbReference>
<dbReference type="EMBL" id="SLWY01000025">
    <property type="protein sequence ID" value="TCO77521.1"/>
    <property type="molecule type" value="Genomic_DNA"/>
</dbReference>
<dbReference type="Proteomes" id="UP000295765">
    <property type="component" value="Unassembled WGS sequence"/>
</dbReference>
<evidence type="ECO:0000256" key="11">
    <source>
        <dbReference type="RuleBase" id="RU003357"/>
    </source>
</evidence>
<evidence type="ECO:0000259" key="13">
    <source>
        <dbReference type="Pfam" id="PF00593"/>
    </source>
</evidence>
<feature type="domain" description="TonB-dependent receptor plug" evidence="14">
    <location>
        <begin position="46"/>
        <end position="150"/>
    </location>
</feature>
<evidence type="ECO:0000256" key="12">
    <source>
        <dbReference type="SAM" id="SignalP"/>
    </source>
</evidence>
<dbReference type="Pfam" id="PF00593">
    <property type="entry name" value="TonB_dep_Rec_b-barrel"/>
    <property type="match status" value="1"/>
</dbReference>
<keyword evidence="5 12" id="KW-0732">Signal</keyword>
<dbReference type="OrthoDB" id="9764669at2"/>
<dbReference type="InterPro" id="IPR037066">
    <property type="entry name" value="Plug_dom_sf"/>
</dbReference>
<evidence type="ECO:0000256" key="8">
    <source>
        <dbReference type="ARBA" id="ARBA00023136"/>
    </source>
</evidence>
<evidence type="ECO:0000313" key="16">
    <source>
        <dbReference type="Proteomes" id="UP000295765"/>
    </source>
</evidence>
<dbReference type="Pfam" id="PF07715">
    <property type="entry name" value="Plug"/>
    <property type="match status" value="1"/>
</dbReference>
<sequence length="609" mass="66317">MKHLFLGGLAAAALPFAAGAADPADPAEAPLTITITGTRTEQPLAHATAATTVVTAADIERTQAQSVSELLNGLTGVDVASSGGAGKVTSLYLRGSNSGHTLLLIDGVRVGSATLGAPAWQNLPLGVIDRIEIVRGPQSGLYGSDAIGGVVQIFTKKGEGEPRAWGSAALGSPQGVDALLGYGGRVDDTRFSLALGHYDTEGFNATTPENFGYNPDRDGYHNTFGHLSVTREFAPGQSFGVTLLRAQGNNAYDGFPPEAKVDGDFVQQVVSIQADNRLNDVWRMKTLLGQSQDRAEEFVDDFSIAEFNTRRDQFTWQHDLSLGHDHTLSVGYDYQKERVSGASVQDYSQRTRDDNALFVSDTLRLGDVDLQASLRSDDYDDLGRHNTGRFGAGWQFTPSSRVTASYGTGYKAPSFNDLYYPDTPFAVGNPDLRPESSRSWDLGFEQTFVGVQWRAALFHSRVEDLINWAPDANFKFRPDNVDRARLRGVELGASAHLDGWQLALNLDLLDAEDARTGRALPNRPDRTLRLDVDRDFGAWSGGATVFAASYPSELPQTGYALLNLRAGYRLDRDWTLKAKVNNVFDRDYQTVEGYAMPGREAWLAIEYGL</sequence>
<keyword evidence="9 10" id="KW-0998">Cell outer membrane</keyword>
<keyword evidence="8 10" id="KW-0472">Membrane</keyword>
<dbReference type="AlphaFoldDB" id="A0A4R2KT15"/>
<dbReference type="InterPro" id="IPR000531">
    <property type="entry name" value="Beta-barrel_TonB"/>
</dbReference>
<evidence type="ECO:0000256" key="7">
    <source>
        <dbReference type="ARBA" id="ARBA00023077"/>
    </source>
</evidence>
<evidence type="ECO:0000313" key="15">
    <source>
        <dbReference type="EMBL" id="TCO77521.1"/>
    </source>
</evidence>
<protein>
    <submittedName>
        <fullName evidence="15">Vitamin B12 transporter</fullName>
    </submittedName>
</protein>
<evidence type="ECO:0000256" key="6">
    <source>
        <dbReference type="ARBA" id="ARBA00023065"/>
    </source>
</evidence>
<dbReference type="InterPro" id="IPR039426">
    <property type="entry name" value="TonB-dep_rcpt-like"/>
</dbReference>
<evidence type="ECO:0000256" key="1">
    <source>
        <dbReference type="ARBA" id="ARBA00004571"/>
    </source>
</evidence>
<keyword evidence="3 10" id="KW-1134">Transmembrane beta strand</keyword>
<dbReference type="CDD" id="cd01347">
    <property type="entry name" value="ligand_gated_channel"/>
    <property type="match status" value="1"/>
</dbReference>
<evidence type="ECO:0000259" key="14">
    <source>
        <dbReference type="Pfam" id="PF07715"/>
    </source>
</evidence>